<accession>A0ABW2K1T0</accession>
<organism evidence="1 2">
    <name type="scientific">Halobacillus campisalis</name>
    <dbReference type="NCBI Taxonomy" id="435909"/>
    <lineage>
        <taxon>Bacteria</taxon>
        <taxon>Bacillati</taxon>
        <taxon>Bacillota</taxon>
        <taxon>Bacilli</taxon>
        <taxon>Bacillales</taxon>
        <taxon>Bacillaceae</taxon>
        <taxon>Halobacillus</taxon>
    </lineage>
</organism>
<proteinExistence type="predicted"/>
<dbReference type="Proteomes" id="UP001596494">
    <property type="component" value="Unassembled WGS sequence"/>
</dbReference>
<sequence length="327" mass="37885">MRKRRVCILAGNGLTIDLLNHLDLDIDTSSPLKSFGNPEIYLEPYLGNLSTIKDVLLPLSERQSDFDSMNEFLNYGEFDLSDKDFSKRESDLRRFLALAYSKLQSRIDNANLVKWSWSQWMKKNRKDIVGVVSFNYDLVLEKSFRLASPNKGYFMVGTDNPVKGVPFFKPHGSINFEIPNNLIHFEDEQSAWGSVLGRNQVFDSYGNGYITTVPYEENTRVPKQPDIIPPTQENYHENLGWVQNLFKTYTDFTKHFQVNHFVIVGHSYSKVDRKEIDFFISQLQERCSFYIVNPSHESESINQLWSFIESKGHIVNEVKKFGPPTLI</sequence>
<dbReference type="EMBL" id="JBHTBY010000003">
    <property type="protein sequence ID" value="MFC7320073.1"/>
    <property type="molecule type" value="Genomic_DNA"/>
</dbReference>
<evidence type="ECO:0000313" key="2">
    <source>
        <dbReference type="Proteomes" id="UP001596494"/>
    </source>
</evidence>
<evidence type="ECO:0000313" key="1">
    <source>
        <dbReference type="EMBL" id="MFC7320073.1"/>
    </source>
</evidence>
<dbReference type="RefSeq" id="WP_289216733.1">
    <property type="nucleotide sequence ID" value="NZ_JAPVRC010000008.1"/>
</dbReference>
<reference evidence="2" key="1">
    <citation type="journal article" date="2019" name="Int. J. Syst. Evol. Microbiol.">
        <title>The Global Catalogue of Microorganisms (GCM) 10K type strain sequencing project: providing services to taxonomists for standard genome sequencing and annotation.</title>
        <authorList>
            <consortium name="The Broad Institute Genomics Platform"/>
            <consortium name="The Broad Institute Genome Sequencing Center for Infectious Disease"/>
            <person name="Wu L."/>
            <person name="Ma J."/>
        </authorList>
    </citation>
    <scope>NUCLEOTIDE SEQUENCE [LARGE SCALE GENOMIC DNA]</scope>
    <source>
        <strain evidence="2">CCUG 73951</strain>
    </source>
</reference>
<evidence type="ECO:0008006" key="3">
    <source>
        <dbReference type="Google" id="ProtNLM"/>
    </source>
</evidence>
<keyword evidence="2" id="KW-1185">Reference proteome</keyword>
<gene>
    <name evidence="1" type="ORF">ACFQMN_04220</name>
</gene>
<name>A0ABW2K1T0_9BACI</name>
<comment type="caution">
    <text evidence="1">The sequence shown here is derived from an EMBL/GenBank/DDBJ whole genome shotgun (WGS) entry which is preliminary data.</text>
</comment>
<protein>
    <recommendedName>
        <fullName evidence="3">SIR2-like domain-containing protein</fullName>
    </recommendedName>
</protein>